<evidence type="ECO:0000256" key="8">
    <source>
        <dbReference type="SAM" id="Phobius"/>
    </source>
</evidence>
<dbReference type="EMBL" id="BARV01003048">
    <property type="protein sequence ID" value="GAH98967.1"/>
    <property type="molecule type" value="Genomic_DNA"/>
</dbReference>
<dbReference type="PANTHER" id="PTHR33908:SF11">
    <property type="entry name" value="MEMBRANE PROTEIN"/>
    <property type="match status" value="1"/>
</dbReference>
<comment type="caution">
    <text evidence="10">The sequence shown here is derived from an EMBL/GenBank/DDBJ whole genome shotgun (WGS) entry which is preliminary data.</text>
</comment>
<evidence type="ECO:0000256" key="3">
    <source>
        <dbReference type="ARBA" id="ARBA00022676"/>
    </source>
</evidence>
<evidence type="ECO:0000256" key="1">
    <source>
        <dbReference type="ARBA" id="ARBA00004651"/>
    </source>
</evidence>
<dbReference type="InterPro" id="IPR038731">
    <property type="entry name" value="RgtA/B/C-like"/>
</dbReference>
<dbReference type="Pfam" id="PF13231">
    <property type="entry name" value="PMT_2"/>
    <property type="match status" value="1"/>
</dbReference>
<dbReference type="PANTHER" id="PTHR33908">
    <property type="entry name" value="MANNOSYLTRANSFERASE YKCB-RELATED"/>
    <property type="match status" value="1"/>
</dbReference>
<sequence>MLRRIINIAVILILAVFSLAIFANSMTKLLARDEQFYCTAGVLLAQGKMIYRDFSYPSQMPYHPLLCAALFRILNTTHYLFVARILSSLCDILIVVSIVAIYRRIFSYFPVSAMLLGLASAVLYVFNPFVDYANGFAWNNDVVVLCVLLSFWLFISIDFKKKSRYWRIALIGALLTLATGMRITTGLVQSLFFIVLLAQPAES</sequence>
<gene>
    <name evidence="10" type="ORF">S06H3_07509</name>
</gene>
<keyword evidence="7 8" id="KW-0472">Membrane</keyword>
<dbReference type="InterPro" id="IPR050297">
    <property type="entry name" value="LipidA_mod_glycosyltrf_83"/>
</dbReference>
<keyword evidence="3" id="KW-0328">Glycosyltransferase</keyword>
<keyword evidence="4" id="KW-0808">Transferase</keyword>
<reference evidence="10" key="1">
    <citation type="journal article" date="2014" name="Front. Microbiol.">
        <title>High frequency of phylogenetically diverse reductive dehalogenase-homologous genes in deep subseafloor sedimentary metagenomes.</title>
        <authorList>
            <person name="Kawai M."/>
            <person name="Futagami T."/>
            <person name="Toyoda A."/>
            <person name="Takaki Y."/>
            <person name="Nishi S."/>
            <person name="Hori S."/>
            <person name="Arai W."/>
            <person name="Tsubouchi T."/>
            <person name="Morono Y."/>
            <person name="Uchiyama I."/>
            <person name="Ito T."/>
            <person name="Fujiyama A."/>
            <person name="Inagaki F."/>
            <person name="Takami H."/>
        </authorList>
    </citation>
    <scope>NUCLEOTIDE SEQUENCE</scope>
    <source>
        <strain evidence="10">Expedition CK06-06</strain>
    </source>
</reference>
<keyword evidence="6 8" id="KW-1133">Transmembrane helix</keyword>
<dbReference type="GO" id="GO:0008610">
    <property type="term" value="P:lipid biosynthetic process"/>
    <property type="evidence" value="ECO:0007669"/>
    <property type="project" value="UniProtKB-ARBA"/>
</dbReference>
<feature type="domain" description="Glycosyltransferase RgtA/B/C/D-like" evidence="9">
    <location>
        <begin position="61"/>
        <end position="200"/>
    </location>
</feature>
<dbReference type="AlphaFoldDB" id="X1JXW4"/>
<dbReference type="GO" id="GO:0005886">
    <property type="term" value="C:plasma membrane"/>
    <property type="evidence" value="ECO:0007669"/>
    <property type="project" value="UniProtKB-SubCell"/>
</dbReference>
<protein>
    <recommendedName>
        <fullName evidence="9">Glycosyltransferase RgtA/B/C/D-like domain-containing protein</fullName>
    </recommendedName>
</protein>
<evidence type="ECO:0000313" key="10">
    <source>
        <dbReference type="EMBL" id="GAH98967.1"/>
    </source>
</evidence>
<feature type="non-terminal residue" evidence="10">
    <location>
        <position position="203"/>
    </location>
</feature>
<feature type="transmembrane region" description="Helical" evidence="8">
    <location>
        <begin position="79"/>
        <end position="101"/>
    </location>
</feature>
<evidence type="ECO:0000259" key="9">
    <source>
        <dbReference type="Pfam" id="PF13231"/>
    </source>
</evidence>
<proteinExistence type="predicted"/>
<keyword evidence="2" id="KW-1003">Cell membrane</keyword>
<feature type="transmembrane region" description="Helical" evidence="8">
    <location>
        <begin position="169"/>
        <end position="198"/>
    </location>
</feature>
<name>X1JXW4_9ZZZZ</name>
<evidence type="ECO:0000256" key="6">
    <source>
        <dbReference type="ARBA" id="ARBA00022989"/>
    </source>
</evidence>
<evidence type="ECO:0000256" key="2">
    <source>
        <dbReference type="ARBA" id="ARBA00022475"/>
    </source>
</evidence>
<accession>X1JXW4</accession>
<organism evidence="10">
    <name type="scientific">marine sediment metagenome</name>
    <dbReference type="NCBI Taxonomy" id="412755"/>
    <lineage>
        <taxon>unclassified sequences</taxon>
        <taxon>metagenomes</taxon>
        <taxon>ecological metagenomes</taxon>
    </lineage>
</organism>
<feature type="transmembrane region" description="Helical" evidence="8">
    <location>
        <begin position="108"/>
        <end position="126"/>
    </location>
</feature>
<evidence type="ECO:0000256" key="7">
    <source>
        <dbReference type="ARBA" id="ARBA00023136"/>
    </source>
</evidence>
<evidence type="ECO:0000256" key="4">
    <source>
        <dbReference type="ARBA" id="ARBA00022679"/>
    </source>
</evidence>
<dbReference type="GO" id="GO:0016763">
    <property type="term" value="F:pentosyltransferase activity"/>
    <property type="evidence" value="ECO:0007669"/>
    <property type="project" value="TreeGrafter"/>
</dbReference>
<comment type="subcellular location">
    <subcellularLocation>
        <location evidence="1">Cell membrane</location>
        <topology evidence="1">Multi-pass membrane protein</topology>
    </subcellularLocation>
</comment>
<keyword evidence="5 8" id="KW-0812">Transmembrane</keyword>
<evidence type="ECO:0000256" key="5">
    <source>
        <dbReference type="ARBA" id="ARBA00022692"/>
    </source>
</evidence>
<feature type="transmembrane region" description="Helical" evidence="8">
    <location>
        <begin position="138"/>
        <end position="157"/>
    </location>
</feature>